<keyword evidence="3" id="KW-1185">Reference proteome</keyword>
<dbReference type="AlphaFoldDB" id="A0A6H1UDP2"/>
<organism evidence="2 3">
    <name type="scientific">Ferrimonas lipolytica</name>
    <dbReference type="NCBI Taxonomy" id="2724191"/>
    <lineage>
        <taxon>Bacteria</taxon>
        <taxon>Pseudomonadati</taxon>
        <taxon>Pseudomonadota</taxon>
        <taxon>Gammaproteobacteria</taxon>
        <taxon>Alteromonadales</taxon>
        <taxon>Ferrimonadaceae</taxon>
        <taxon>Ferrimonas</taxon>
    </lineage>
</organism>
<dbReference type="InterPro" id="IPR025489">
    <property type="entry name" value="DUF4381"/>
</dbReference>
<keyword evidence="1" id="KW-0472">Membrane</keyword>
<dbReference type="KEGG" id="fes:HER31_10255"/>
<dbReference type="RefSeq" id="WP_168660488.1">
    <property type="nucleotide sequence ID" value="NZ_CP051180.1"/>
</dbReference>
<gene>
    <name evidence="2" type="ORF">HER31_10255</name>
</gene>
<keyword evidence="1" id="KW-0812">Transmembrane</keyword>
<feature type="transmembrane region" description="Helical" evidence="1">
    <location>
        <begin position="23"/>
        <end position="43"/>
    </location>
</feature>
<evidence type="ECO:0000313" key="2">
    <source>
        <dbReference type="EMBL" id="QIZ77227.1"/>
    </source>
</evidence>
<keyword evidence="1" id="KW-1133">Transmembrane helix</keyword>
<dbReference type="Proteomes" id="UP000501602">
    <property type="component" value="Chromosome"/>
</dbReference>
<evidence type="ECO:0000256" key="1">
    <source>
        <dbReference type="SAM" id="Phobius"/>
    </source>
</evidence>
<name>A0A6H1UDP2_9GAMM</name>
<accession>A0A6H1UDP2</accession>
<reference evidence="2 3" key="1">
    <citation type="submission" date="2020-04" db="EMBL/GenBank/DDBJ databases">
        <title>Ferrimonas sp. S7 isolated from sea water.</title>
        <authorList>
            <person name="Bae S.S."/>
            <person name="Baek K."/>
        </authorList>
    </citation>
    <scope>NUCLEOTIDE SEQUENCE [LARGE SCALE GENOMIC DNA]</scope>
    <source>
        <strain evidence="2 3">S7</strain>
    </source>
</reference>
<evidence type="ECO:0000313" key="3">
    <source>
        <dbReference type="Proteomes" id="UP000501602"/>
    </source>
</evidence>
<sequence>MNPLDQLQDIALPAQVGTFPWAWGWWLLLAVTLVAIGAAIYWLKQRRQQRHFATLASTQLTQLSSTAPQFSQQVSELLKQTFAAYGQRQQCAALAGEQWHQFLNEYHSADWLALLGNPYQPQATHGGESLRQAAQQVLKQIPKGVPDA</sequence>
<proteinExistence type="predicted"/>
<dbReference type="EMBL" id="CP051180">
    <property type="protein sequence ID" value="QIZ77227.1"/>
    <property type="molecule type" value="Genomic_DNA"/>
</dbReference>
<dbReference type="Pfam" id="PF14316">
    <property type="entry name" value="DUF4381"/>
    <property type="match status" value="1"/>
</dbReference>
<protein>
    <submittedName>
        <fullName evidence="2">DUF4381 domain-containing protein</fullName>
    </submittedName>
</protein>